<dbReference type="EMBL" id="FTMX01000002">
    <property type="protein sequence ID" value="SIR08607.1"/>
    <property type="molecule type" value="Genomic_DNA"/>
</dbReference>
<protein>
    <recommendedName>
        <fullName evidence="3">DUF1541 domain-containing protein</fullName>
    </recommendedName>
</protein>
<feature type="domain" description="DUF1541" evidence="3">
    <location>
        <begin position="129"/>
        <end position="180"/>
    </location>
</feature>
<accession>A0A9X8R8L6</accession>
<sequence>MKKRKKSPIILSLLAALFLGLGACSNSGDKNKEGKEEMEHSEMDHSSSGDVPEGLKAAENPTYEVGSQAIIESGHMEGMKGAEAAIVGAFDTTAYAISYTPAAGGEKVENHKWIIHEEIEDAGEKTYEPGAEVTVNASHMEGMNGTVAEVESAEKTTVYMVDFTPTTGGEKVKNHKWVTESELSASE</sequence>
<organism evidence="4 5">
    <name type="scientific">Peribacillus simplex</name>
    <dbReference type="NCBI Taxonomy" id="1478"/>
    <lineage>
        <taxon>Bacteria</taxon>
        <taxon>Bacillati</taxon>
        <taxon>Bacillota</taxon>
        <taxon>Bacilli</taxon>
        <taxon>Bacillales</taxon>
        <taxon>Bacillaceae</taxon>
        <taxon>Peribacillus</taxon>
    </lineage>
</organism>
<evidence type="ECO:0000313" key="4">
    <source>
        <dbReference type="EMBL" id="SIR08607.1"/>
    </source>
</evidence>
<comment type="caution">
    <text evidence="4">The sequence shown here is derived from an EMBL/GenBank/DDBJ whole genome shotgun (WGS) entry which is preliminary data.</text>
</comment>
<proteinExistence type="predicted"/>
<feature type="signal peptide" evidence="2">
    <location>
        <begin position="1"/>
        <end position="23"/>
    </location>
</feature>
<dbReference type="Pfam" id="PF07563">
    <property type="entry name" value="DUF1541"/>
    <property type="match status" value="2"/>
</dbReference>
<dbReference type="Gene3D" id="2.30.30.1210">
    <property type="entry name" value="Domain of unknown function DUF1541"/>
    <property type="match status" value="1"/>
</dbReference>
<dbReference type="PROSITE" id="PS51257">
    <property type="entry name" value="PROKAR_LIPOPROTEIN"/>
    <property type="match status" value="1"/>
</dbReference>
<dbReference type="InterPro" id="IPR011438">
    <property type="entry name" value="DUF1541"/>
</dbReference>
<gene>
    <name evidence="4" type="ORF">SAMN05878482_102951</name>
</gene>
<feature type="domain" description="DUF1541" evidence="3">
    <location>
        <begin position="65"/>
        <end position="116"/>
    </location>
</feature>
<dbReference type="RefSeq" id="WP_076367829.1">
    <property type="nucleotide sequence ID" value="NZ_FTMX01000002.1"/>
</dbReference>
<dbReference type="Proteomes" id="UP000185829">
    <property type="component" value="Unassembled WGS sequence"/>
</dbReference>
<feature type="compositionally biased region" description="Basic and acidic residues" evidence="1">
    <location>
        <begin position="29"/>
        <end position="47"/>
    </location>
</feature>
<evidence type="ECO:0000256" key="1">
    <source>
        <dbReference type="SAM" id="MobiDB-lite"/>
    </source>
</evidence>
<feature type="chain" id="PRO_5040896748" description="DUF1541 domain-containing protein" evidence="2">
    <location>
        <begin position="24"/>
        <end position="187"/>
    </location>
</feature>
<reference evidence="4 5" key="1">
    <citation type="submission" date="2017-01" db="EMBL/GenBank/DDBJ databases">
        <authorList>
            <person name="Varghese N."/>
            <person name="Submissions S."/>
        </authorList>
    </citation>
    <scope>NUCLEOTIDE SEQUENCE [LARGE SCALE GENOMIC DNA]</scope>
    <source>
        <strain evidence="4 5">RUG2-6</strain>
    </source>
</reference>
<dbReference type="AlphaFoldDB" id="A0A9X8R8L6"/>
<evidence type="ECO:0000256" key="2">
    <source>
        <dbReference type="SAM" id="SignalP"/>
    </source>
</evidence>
<name>A0A9X8R8L6_9BACI</name>
<keyword evidence="2" id="KW-0732">Signal</keyword>
<feature type="region of interest" description="Disordered" evidence="1">
    <location>
        <begin position="23"/>
        <end position="56"/>
    </location>
</feature>
<evidence type="ECO:0000313" key="5">
    <source>
        <dbReference type="Proteomes" id="UP000185829"/>
    </source>
</evidence>
<evidence type="ECO:0000259" key="3">
    <source>
        <dbReference type="Pfam" id="PF07563"/>
    </source>
</evidence>